<name>A0A3P3R5J8_9EURY</name>
<proteinExistence type="predicted"/>
<reference evidence="1 2" key="1">
    <citation type="submission" date="2018-11" db="EMBL/GenBank/DDBJ databases">
        <title>Taxonoimc description of Halomarina strain SPP-AMP-1.</title>
        <authorList>
            <person name="Pal Y."/>
            <person name="Srinivasana K."/>
            <person name="Verma A."/>
            <person name="Kumar P."/>
        </authorList>
    </citation>
    <scope>NUCLEOTIDE SEQUENCE [LARGE SCALE GENOMIC DNA]</scope>
    <source>
        <strain evidence="1 2">SPP-AMP-1</strain>
    </source>
</reference>
<protein>
    <submittedName>
        <fullName evidence="1">Uncharacterized protein</fullName>
    </submittedName>
</protein>
<dbReference type="AlphaFoldDB" id="A0A3P3R5J8"/>
<dbReference type="Proteomes" id="UP000282322">
    <property type="component" value="Unassembled WGS sequence"/>
</dbReference>
<sequence>MDTSFVVVSTPCPRTVASRRSADASVVAVVLKHDDADYYLIPEEKSDEPVITPRTLLVTVLDVFPALGTLPL</sequence>
<comment type="caution">
    <text evidence="1">The sequence shown here is derived from an EMBL/GenBank/DDBJ whole genome shotgun (WGS) entry which is preliminary data.</text>
</comment>
<gene>
    <name evidence="1" type="ORF">EIK79_15255</name>
</gene>
<evidence type="ECO:0000313" key="2">
    <source>
        <dbReference type="Proteomes" id="UP000282322"/>
    </source>
</evidence>
<dbReference type="RefSeq" id="WP_148094153.1">
    <property type="nucleotide sequence ID" value="NZ_RRCH01000034.1"/>
</dbReference>
<keyword evidence="2" id="KW-1185">Reference proteome</keyword>
<evidence type="ECO:0000313" key="1">
    <source>
        <dbReference type="EMBL" id="RRJ28645.1"/>
    </source>
</evidence>
<dbReference type="EMBL" id="RRCH01000034">
    <property type="protein sequence ID" value="RRJ28645.1"/>
    <property type="molecule type" value="Genomic_DNA"/>
</dbReference>
<accession>A0A3P3R5J8</accession>
<organism evidence="1 2">
    <name type="scientific">Halocatena pleomorpha</name>
    <dbReference type="NCBI Taxonomy" id="1785090"/>
    <lineage>
        <taxon>Archaea</taxon>
        <taxon>Methanobacteriati</taxon>
        <taxon>Methanobacteriota</taxon>
        <taxon>Stenosarchaea group</taxon>
        <taxon>Halobacteria</taxon>
        <taxon>Halobacteriales</taxon>
        <taxon>Natronomonadaceae</taxon>
        <taxon>Halocatena</taxon>
    </lineage>
</organism>